<dbReference type="SUPFAM" id="SSF46689">
    <property type="entry name" value="Homeodomain-like"/>
    <property type="match status" value="1"/>
</dbReference>
<dbReference type="InterPro" id="IPR041490">
    <property type="entry name" value="KstR2_TetR_C"/>
</dbReference>
<dbReference type="GO" id="GO:0000976">
    <property type="term" value="F:transcription cis-regulatory region binding"/>
    <property type="evidence" value="ECO:0007669"/>
    <property type="project" value="TreeGrafter"/>
</dbReference>
<dbReference type="RefSeq" id="WP_354697766.1">
    <property type="nucleotide sequence ID" value="NZ_CP114014.1"/>
</dbReference>
<keyword evidence="3" id="KW-0804">Transcription</keyword>
<evidence type="ECO:0000313" key="6">
    <source>
        <dbReference type="EMBL" id="XAY06535.1"/>
    </source>
</evidence>
<dbReference type="AlphaFoldDB" id="A0AAU7AXU2"/>
<dbReference type="KEGG" id="parq:DSM112329_03406"/>
<sequence length="212" mass="22994">MARSRATDNEALVRAAAAVFESRGYRNTTIDDIADAAGVSRPTVYKYTSSKRALLDRVVDTVCEDLADDLAALHRGSGPAPERLRQLVQLHVTSAIKLRTFYTILFSEQAELSDEARARFHVFSHQTAVDMQALIGECLALRPAGQAPVDTRIAANLVLSMLTSLYRWYDPDGEVSPEALVDEIVGVLAGIVPRARAGRRARPPAPPRAAAG</sequence>
<keyword evidence="2 4" id="KW-0238">DNA-binding</keyword>
<dbReference type="EMBL" id="CP114014">
    <property type="protein sequence ID" value="XAY06535.1"/>
    <property type="molecule type" value="Genomic_DNA"/>
</dbReference>
<dbReference type="PRINTS" id="PR00455">
    <property type="entry name" value="HTHTETR"/>
</dbReference>
<evidence type="ECO:0000256" key="2">
    <source>
        <dbReference type="ARBA" id="ARBA00023125"/>
    </source>
</evidence>
<reference evidence="6" key="1">
    <citation type="submission" date="2022-12" db="EMBL/GenBank/DDBJ databases">
        <title>Paraconexibacter alkalitolerans sp. nov. and Baekduia alba sp. nov., isolated from soil and emended description of the genera Paraconexibacter (Chun et al., 2020) and Baekduia (An et al., 2020).</title>
        <authorList>
            <person name="Vieira S."/>
            <person name="Huber K.J."/>
            <person name="Geppert A."/>
            <person name="Wolf J."/>
            <person name="Neumann-Schaal M."/>
            <person name="Muesken M."/>
            <person name="Overmann J."/>
        </authorList>
    </citation>
    <scope>NUCLEOTIDE SEQUENCE</scope>
    <source>
        <strain evidence="6">AEG42_29</strain>
    </source>
</reference>
<dbReference type="InterPro" id="IPR050109">
    <property type="entry name" value="HTH-type_TetR-like_transc_reg"/>
</dbReference>
<name>A0AAU7AXU2_9ACTN</name>
<dbReference type="InterPro" id="IPR036271">
    <property type="entry name" value="Tet_transcr_reg_TetR-rel_C_sf"/>
</dbReference>
<proteinExistence type="predicted"/>
<dbReference type="PANTHER" id="PTHR30055:SF234">
    <property type="entry name" value="HTH-TYPE TRANSCRIPTIONAL REGULATOR BETI"/>
    <property type="match status" value="1"/>
</dbReference>
<evidence type="ECO:0000256" key="1">
    <source>
        <dbReference type="ARBA" id="ARBA00023015"/>
    </source>
</evidence>
<feature type="DNA-binding region" description="H-T-H motif" evidence="4">
    <location>
        <begin position="29"/>
        <end position="48"/>
    </location>
</feature>
<feature type="domain" description="HTH tetR-type" evidence="5">
    <location>
        <begin position="6"/>
        <end position="66"/>
    </location>
</feature>
<keyword evidence="1" id="KW-0805">Transcription regulation</keyword>
<dbReference type="PANTHER" id="PTHR30055">
    <property type="entry name" value="HTH-TYPE TRANSCRIPTIONAL REGULATOR RUTR"/>
    <property type="match status" value="1"/>
</dbReference>
<dbReference type="InterPro" id="IPR009057">
    <property type="entry name" value="Homeodomain-like_sf"/>
</dbReference>
<dbReference type="InterPro" id="IPR001647">
    <property type="entry name" value="HTH_TetR"/>
</dbReference>
<dbReference type="GO" id="GO:0003700">
    <property type="term" value="F:DNA-binding transcription factor activity"/>
    <property type="evidence" value="ECO:0007669"/>
    <property type="project" value="TreeGrafter"/>
</dbReference>
<dbReference type="Pfam" id="PF00440">
    <property type="entry name" value="TetR_N"/>
    <property type="match status" value="1"/>
</dbReference>
<gene>
    <name evidence="6" type="ORF">DSM112329_03406</name>
</gene>
<evidence type="ECO:0000259" key="5">
    <source>
        <dbReference type="PROSITE" id="PS50977"/>
    </source>
</evidence>
<organism evidence="6">
    <name type="scientific">Paraconexibacter sp. AEG42_29</name>
    <dbReference type="NCBI Taxonomy" id="2997339"/>
    <lineage>
        <taxon>Bacteria</taxon>
        <taxon>Bacillati</taxon>
        <taxon>Actinomycetota</taxon>
        <taxon>Thermoleophilia</taxon>
        <taxon>Solirubrobacterales</taxon>
        <taxon>Paraconexibacteraceae</taxon>
        <taxon>Paraconexibacter</taxon>
    </lineage>
</organism>
<dbReference type="PROSITE" id="PS50977">
    <property type="entry name" value="HTH_TETR_2"/>
    <property type="match status" value="1"/>
</dbReference>
<accession>A0AAU7AXU2</accession>
<dbReference type="SUPFAM" id="SSF48498">
    <property type="entry name" value="Tetracyclin repressor-like, C-terminal domain"/>
    <property type="match status" value="1"/>
</dbReference>
<dbReference type="Pfam" id="PF17932">
    <property type="entry name" value="TetR_C_24"/>
    <property type="match status" value="1"/>
</dbReference>
<evidence type="ECO:0000256" key="3">
    <source>
        <dbReference type="ARBA" id="ARBA00023163"/>
    </source>
</evidence>
<evidence type="ECO:0000256" key="4">
    <source>
        <dbReference type="PROSITE-ProRule" id="PRU00335"/>
    </source>
</evidence>
<dbReference type="Gene3D" id="1.10.357.10">
    <property type="entry name" value="Tetracycline Repressor, domain 2"/>
    <property type="match status" value="1"/>
</dbReference>
<dbReference type="Gene3D" id="1.10.10.60">
    <property type="entry name" value="Homeodomain-like"/>
    <property type="match status" value="1"/>
</dbReference>
<protein>
    <recommendedName>
        <fullName evidence="5">HTH tetR-type domain-containing protein</fullName>
    </recommendedName>
</protein>